<dbReference type="InterPro" id="IPR036770">
    <property type="entry name" value="Ankyrin_rpt-contain_sf"/>
</dbReference>
<keyword evidence="11" id="KW-1185">Reference proteome</keyword>
<dbReference type="Gene3D" id="1.25.40.20">
    <property type="entry name" value="Ankyrin repeat-containing domain"/>
    <property type="match status" value="1"/>
</dbReference>
<dbReference type="SUPFAM" id="SSF58038">
    <property type="entry name" value="SNARE fusion complex"/>
    <property type="match status" value="1"/>
</dbReference>
<dbReference type="InterPro" id="IPR042855">
    <property type="entry name" value="V_SNARE_CC"/>
</dbReference>
<evidence type="ECO:0000256" key="4">
    <source>
        <dbReference type="ARBA" id="ARBA00022833"/>
    </source>
</evidence>
<keyword evidence="4" id="KW-0862">Zinc</keyword>
<keyword evidence="5 6" id="KW-0040">ANK repeat</keyword>
<organism evidence="10 11">
    <name type="scientific">Cyclostephanos tholiformis</name>
    <dbReference type="NCBI Taxonomy" id="382380"/>
    <lineage>
        <taxon>Eukaryota</taxon>
        <taxon>Sar</taxon>
        <taxon>Stramenopiles</taxon>
        <taxon>Ochrophyta</taxon>
        <taxon>Bacillariophyta</taxon>
        <taxon>Coscinodiscophyceae</taxon>
        <taxon>Thalassiosirophycidae</taxon>
        <taxon>Stephanodiscales</taxon>
        <taxon>Stephanodiscaceae</taxon>
        <taxon>Cyclostephanos</taxon>
    </lineage>
</organism>
<protein>
    <recommendedName>
        <fullName evidence="9">V-SNARE coiled-coil homology domain-containing protein</fullName>
    </recommendedName>
</protein>
<dbReference type="EMBL" id="JALLPB020000029">
    <property type="protein sequence ID" value="KAL3823783.1"/>
    <property type="molecule type" value="Genomic_DNA"/>
</dbReference>
<evidence type="ECO:0000256" key="6">
    <source>
        <dbReference type="PROSITE-ProRule" id="PRU00023"/>
    </source>
</evidence>
<gene>
    <name evidence="10" type="ORF">ACHAXA_011570</name>
</gene>
<name>A0ABD3SHL9_9STRA</name>
<dbReference type="PANTHER" id="PTHR24198:SF165">
    <property type="entry name" value="ANKYRIN REPEAT-CONTAINING PROTEIN-RELATED"/>
    <property type="match status" value="1"/>
</dbReference>
<evidence type="ECO:0000256" key="1">
    <source>
        <dbReference type="ARBA" id="ARBA00022723"/>
    </source>
</evidence>
<evidence type="ECO:0000313" key="10">
    <source>
        <dbReference type="EMBL" id="KAL3823783.1"/>
    </source>
</evidence>
<keyword evidence="7" id="KW-0175">Coiled coil</keyword>
<evidence type="ECO:0000256" key="7">
    <source>
        <dbReference type="PROSITE-ProRule" id="PRU00290"/>
    </source>
</evidence>
<evidence type="ECO:0000256" key="2">
    <source>
        <dbReference type="ARBA" id="ARBA00022737"/>
    </source>
</evidence>
<dbReference type="InterPro" id="IPR000306">
    <property type="entry name" value="Znf_FYVE"/>
</dbReference>
<dbReference type="InterPro" id="IPR011011">
    <property type="entry name" value="Znf_FYVE_PHD"/>
</dbReference>
<evidence type="ECO:0000259" key="9">
    <source>
        <dbReference type="PROSITE" id="PS50892"/>
    </source>
</evidence>
<evidence type="ECO:0000313" key="11">
    <source>
        <dbReference type="Proteomes" id="UP001530377"/>
    </source>
</evidence>
<dbReference type="InterPro" id="IPR013083">
    <property type="entry name" value="Znf_RING/FYVE/PHD"/>
</dbReference>
<keyword evidence="1" id="KW-0479">Metal-binding</keyword>
<evidence type="ECO:0000256" key="5">
    <source>
        <dbReference type="ARBA" id="ARBA00023043"/>
    </source>
</evidence>
<accession>A0ABD3SHL9</accession>
<dbReference type="Gene3D" id="3.30.40.10">
    <property type="entry name" value="Zinc/RING finger domain, C3HC4 (zinc finger)"/>
    <property type="match status" value="1"/>
</dbReference>
<feature type="domain" description="V-SNARE coiled-coil homology" evidence="9">
    <location>
        <begin position="860"/>
        <end position="921"/>
    </location>
</feature>
<comment type="caution">
    <text evidence="10">The sequence shown here is derived from an EMBL/GenBank/DDBJ whole genome shotgun (WGS) entry which is preliminary data.</text>
</comment>
<dbReference type="Pfam" id="PF12796">
    <property type="entry name" value="Ank_2"/>
    <property type="match status" value="1"/>
</dbReference>
<evidence type="ECO:0000256" key="3">
    <source>
        <dbReference type="ARBA" id="ARBA00022771"/>
    </source>
</evidence>
<dbReference type="PROSITE" id="PS50892">
    <property type="entry name" value="V_SNARE"/>
    <property type="match status" value="1"/>
</dbReference>
<dbReference type="GO" id="GO:0008270">
    <property type="term" value="F:zinc ion binding"/>
    <property type="evidence" value="ECO:0007669"/>
    <property type="project" value="UniProtKB-KW"/>
</dbReference>
<sequence>MTTMPGEVDDAAEGATEAAEKGDDRSVGAGNRDVAETSSEGAASTDSEDGISGDEFRRPSPVSDSNDEGEPTSCEKGDHSAGEPDGGNGNKNDLQTNEHDVTTNENDFEILFDDSHFNIFVDGSSERRQKIQGWTNRRWIAASDRVLSFTSPVLRVLPPRYFWSSSAVYEKRILAIYNDPDVILILRLPKDMDEVRRLGGVELSEEKLYSCMVAETAADPKTCKIRLSKLTNITSIPVNAQGLLNNMINPNKDDERKQSCFDVLTPTETITLSAAYGPVDSLGDDNIMLLQDTDRCQQSIVSAITKAHSNINHSIDNDRAWKHQVILGTTHSYVISGNDQALKESLTGAFRFQTNESGSKKNDSKFIDVKDDNGKTALHYACIRRKNSTVRILVNAGADCSIAQDVDELTPCHICAKGLDEKTLSIVLSVSRPMRPDPNALDCLGRTPMYLAASEGNGDAVALDLCLSALEAWGGQMTADSPKSKGLLHPVHLVSSQWKPDKLRVILAHCNHRYPFINMRDDSEGVHSLSALFHYPMHACIISFRRRVRSVFQEQDDNSFNVEFTSSKQALIKTLRTLLEHGFEPNERIEGVIGEGEAFKCLSCYFGYTPLQILALVALETMKLGGNSSETTRKVISIVIQSIAQILLMNGARINVAPPPPSRLDRMTPKGCYSLKEALKTKHESSSIQLNDRDELRLDGNVEITTLLGGADSIKSFQKSFVTASKCVKLGRECDVKVESTSIESDAPGGSDSNSCAICWVEFGLISNRKHLCRVSRRYVCNDCSTKRVLVNGSESRISDGIFLFLLAEARKADKKSQEKRDEQMHQKRRNVTQARESLGFKSTCRGAASDTKTIETENANLTAKDRISTAISGIGHMKDAVLERGDKLERLGEKTQALEQASIDFANIAKELNRSQNSWW</sequence>
<feature type="region of interest" description="Disordered" evidence="8">
    <location>
        <begin position="1"/>
        <end position="98"/>
    </location>
</feature>
<feature type="repeat" description="ANK" evidence="6">
    <location>
        <begin position="373"/>
        <end position="405"/>
    </location>
</feature>
<reference evidence="10 11" key="1">
    <citation type="submission" date="2024-10" db="EMBL/GenBank/DDBJ databases">
        <title>Updated reference genomes for cyclostephanoid diatoms.</title>
        <authorList>
            <person name="Roberts W.R."/>
            <person name="Alverson A.J."/>
        </authorList>
    </citation>
    <scope>NUCLEOTIDE SEQUENCE [LARGE SCALE GENOMIC DNA]</scope>
    <source>
        <strain evidence="10 11">AJA228-03</strain>
    </source>
</reference>
<keyword evidence="3" id="KW-0863">Zinc-finger</keyword>
<dbReference type="PROSITE" id="PS50297">
    <property type="entry name" value="ANK_REP_REGION"/>
    <property type="match status" value="1"/>
</dbReference>
<dbReference type="CDD" id="cd15873">
    <property type="entry name" value="R-SNARE_STXBP5_6"/>
    <property type="match status" value="1"/>
</dbReference>
<dbReference type="Proteomes" id="UP001530377">
    <property type="component" value="Unassembled WGS sequence"/>
</dbReference>
<dbReference type="PANTHER" id="PTHR24198">
    <property type="entry name" value="ANKYRIN REPEAT AND PROTEIN KINASE DOMAIN-CONTAINING PROTEIN"/>
    <property type="match status" value="1"/>
</dbReference>
<keyword evidence="2" id="KW-0677">Repeat</keyword>
<dbReference type="SUPFAM" id="SSF57903">
    <property type="entry name" value="FYVE/PHD zinc finger"/>
    <property type="match status" value="1"/>
</dbReference>
<dbReference type="Pfam" id="PF01363">
    <property type="entry name" value="FYVE"/>
    <property type="match status" value="1"/>
</dbReference>
<feature type="compositionally biased region" description="Polar residues" evidence="8">
    <location>
        <begin position="36"/>
        <end position="45"/>
    </location>
</feature>
<dbReference type="Gene3D" id="1.20.5.110">
    <property type="match status" value="1"/>
</dbReference>
<evidence type="ECO:0000256" key="8">
    <source>
        <dbReference type="SAM" id="MobiDB-lite"/>
    </source>
</evidence>
<proteinExistence type="predicted"/>
<feature type="compositionally biased region" description="Basic and acidic residues" evidence="8">
    <location>
        <begin position="73"/>
        <end position="82"/>
    </location>
</feature>
<dbReference type="InterPro" id="IPR002110">
    <property type="entry name" value="Ankyrin_rpt"/>
</dbReference>
<dbReference type="AlphaFoldDB" id="A0ABD3SHL9"/>
<dbReference type="SMART" id="SM00248">
    <property type="entry name" value="ANK"/>
    <property type="match status" value="4"/>
</dbReference>
<dbReference type="PROSITE" id="PS50088">
    <property type="entry name" value="ANK_REPEAT"/>
    <property type="match status" value="1"/>
</dbReference>
<dbReference type="SUPFAM" id="SSF48403">
    <property type="entry name" value="Ankyrin repeat"/>
    <property type="match status" value="1"/>
</dbReference>